<dbReference type="FunFam" id="1.10.238.10:FF:000005">
    <property type="entry name" value="Phosphoinositide phospholipase C"/>
    <property type="match status" value="1"/>
</dbReference>
<evidence type="ECO:0000256" key="6">
    <source>
        <dbReference type="ARBA" id="ARBA00023224"/>
    </source>
</evidence>
<dbReference type="Pfam" id="PF00388">
    <property type="entry name" value="PI-PLC-X"/>
    <property type="match status" value="1"/>
</dbReference>
<evidence type="ECO:0000256" key="5">
    <source>
        <dbReference type="ARBA" id="ARBA00023098"/>
    </source>
</evidence>
<evidence type="ECO:0000256" key="7">
    <source>
        <dbReference type="ARBA" id="ARBA00023674"/>
    </source>
</evidence>
<feature type="domain" description="C2" evidence="13">
    <location>
        <begin position="692"/>
        <end position="816"/>
    </location>
</feature>
<name>A0A6F9DPK6_9ASCI</name>
<dbReference type="EC" id="3.1.4.11" evidence="9"/>
<feature type="active site" evidence="10">
    <location>
        <position position="318"/>
    </location>
</feature>
<evidence type="ECO:0000256" key="1">
    <source>
        <dbReference type="ARBA" id="ARBA00004496"/>
    </source>
</evidence>
<dbReference type="InterPro" id="IPR037862">
    <property type="entry name" value="PLC-beta_PH"/>
</dbReference>
<dbReference type="CDD" id="cd16200">
    <property type="entry name" value="EFh_PI-PLCbeta"/>
    <property type="match status" value="1"/>
</dbReference>
<dbReference type="Gene3D" id="3.20.20.190">
    <property type="entry name" value="Phosphatidylinositol (PI) phosphodiesterase"/>
    <property type="match status" value="1"/>
</dbReference>
<evidence type="ECO:0000259" key="13">
    <source>
        <dbReference type="PROSITE" id="PS50004"/>
    </source>
</evidence>
<dbReference type="SUPFAM" id="SSF49562">
    <property type="entry name" value="C2 domain (Calcium/lipid-binding domain, CaLB)"/>
    <property type="match status" value="1"/>
</dbReference>
<comment type="subcellular location">
    <subcellularLocation>
        <location evidence="1">Cytoplasm</location>
    </subcellularLocation>
</comment>
<dbReference type="CDD" id="cd08591">
    <property type="entry name" value="PI-PLCc_beta"/>
    <property type="match status" value="1"/>
</dbReference>
<dbReference type="PROSITE" id="PS50007">
    <property type="entry name" value="PIPLC_X_DOMAIN"/>
    <property type="match status" value="1"/>
</dbReference>
<dbReference type="Pfam" id="PF00387">
    <property type="entry name" value="PI-PLC-Y"/>
    <property type="match status" value="1"/>
</dbReference>
<evidence type="ECO:0000256" key="10">
    <source>
        <dbReference type="PIRSR" id="PIRSR000956-1"/>
    </source>
</evidence>
<dbReference type="Pfam" id="PF22631">
    <property type="entry name" value="PLCB1-4-like_EFh"/>
    <property type="match status" value="1"/>
</dbReference>
<dbReference type="Gene3D" id="2.30.29.240">
    <property type="match status" value="1"/>
</dbReference>
<dbReference type="SUPFAM" id="SSF51695">
    <property type="entry name" value="PLC-like phosphodiesterases"/>
    <property type="match status" value="1"/>
</dbReference>
<protein>
    <recommendedName>
        <fullName evidence="9">1-phosphatidylinositol 4,5-bisphosphate phosphodiesterase</fullName>
        <ecNumber evidence="9">3.1.4.11</ecNumber>
    </recommendedName>
</protein>
<dbReference type="SUPFAM" id="SSF50729">
    <property type="entry name" value="PH domain-like"/>
    <property type="match status" value="1"/>
</dbReference>
<dbReference type="SMART" id="SM00149">
    <property type="entry name" value="PLCYc"/>
    <property type="match status" value="1"/>
</dbReference>
<keyword evidence="2" id="KW-0963">Cytoplasm</keyword>
<dbReference type="GO" id="GO:0005737">
    <property type="term" value="C:cytoplasm"/>
    <property type="evidence" value="ECO:0007669"/>
    <property type="project" value="UniProtKB-SubCell"/>
</dbReference>
<dbReference type="CDD" id="cd00275">
    <property type="entry name" value="C2_PLC_like"/>
    <property type="match status" value="1"/>
</dbReference>
<dbReference type="InterPro" id="IPR011992">
    <property type="entry name" value="EF-hand-dom_pair"/>
</dbReference>
<dbReference type="SMART" id="SM00148">
    <property type="entry name" value="PLCXc"/>
    <property type="match status" value="1"/>
</dbReference>
<dbReference type="InterPro" id="IPR001711">
    <property type="entry name" value="PLipase_C_Pinositol-sp_Y"/>
</dbReference>
<feature type="active site" evidence="10">
    <location>
        <position position="366"/>
    </location>
</feature>
<dbReference type="PROSITE" id="PS50004">
    <property type="entry name" value="C2"/>
    <property type="match status" value="1"/>
</dbReference>
<dbReference type="Pfam" id="PF17787">
    <property type="entry name" value="PH_14"/>
    <property type="match status" value="1"/>
</dbReference>
<feature type="domain" description="PI-PLC Y-box" evidence="14">
    <location>
        <begin position="571"/>
        <end position="688"/>
    </location>
</feature>
<feature type="region of interest" description="Disordered" evidence="12">
    <location>
        <begin position="469"/>
        <end position="521"/>
    </location>
</feature>
<dbReference type="GO" id="GO:0048015">
    <property type="term" value="P:phosphatidylinositol-mediated signaling"/>
    <property type="evidence" value="ECO:0007669"/>
    <property type="project" value="TreeGrafter"/>
</dbReference>
<keyword evidence="6 9" id="KW-0807">Transducer</keyword>
<feature type="compositionally biased region" description="Acidic residues" evidence="12">
    <location>
        <begin position="865"/>
        <end position="874"/>
    </location>
</feature>
<dbReference type="GO" id="GO:0046488">
    <property type="term" value="P:phosphatidylinositol metabolic process"/>
    <property type="evidence" value="ECO:0007669"/>
    <property type="project" value="TreeGrafter"/>
</dbReference>
<organism evidence="15">
    <name type="scientific">Phallusia mammillata</name>
    <dbReference type="NCBI Taxonomy" id="59560"/>
    <lineage>
        <taxon>Eukaryota</taxon>
        <taxon>Metazoa</taxon>
        <taxon>Chordata</taxon>
        <taxon>Tunicata</taxon>
        <taxon>Ascidiacea</taxon>
        <taxon>Phlebobranchia</taxon>
        <taxon>Ascidiidae</taxon>
        <taxon>Phallusia</taxon>
    </lineage>
</organism>
<dbReference type="SUPFAM" id="SSF47473">
    <property type="entry name" value="EF-hand"/>
    <property type="match status" value="1"/>
</dbReference>
<dbReference type="Gene3D" id="1.10.238.10">
    <property type="entry name" value="EF-hand"/>
    <property type="match status" value="1"/>
</dbReference>
<comment type="catalytic activity">
    <reaction evidence="8">
        <text>a 1,2-diacyl-sn-glycero-3-phospho-(1D-myo-inositol) + H2O = 1D-myo-inositol 1-phosphate + a 1,2-diacyl-sn-glycerol + H(+)</text>
        <dbReference type="Rhea" id="RHEA:43484"/>
        <dbReference type="ChEBI" id="CHEBI:15377"/>
        <dbReference type="ChEBI" id="CHEBI:15378"/>
        <dbReference type="ChEBI" id="CHEBI:17815"/>
        <dbReference type="ChEBI" id="CHEBI:57880"/>
        <dbReference type="ChEBI" id="CHEBI:58433"/>
    </reaction>
    <physiologicalReaction direction="left-to-right" evidence="8">
        <dbReference type="Rhea" id="RHEA:43485"/>
    </physiologicalReaction>
</comment>
<dbReference type="InterPro" id="IPR000008">
    <property type="entry name" value="C2_dom"/>
</dbReference>
<accession>A0A6F9DPK6</accession>
<dbReference type="PANTHER" id="PTHR10336:SF36">
    <property type="entry name" value="1-PHOSPHATIDYLINOSITOL 4,5-BISPHOSPHATE PHOSPHODIESTERASE BETA-4"/>
    <property type="match status" value="1"/>
</dbReference>
<comment type="cofactor">
    <cofactor evidence="11">
        <name>Ca(2+)</name>
        <dbReference type="ChEBI" id="CHEBI:29108"/>
    </cofactor>
    <text evidence="11">Binds 1 Ca(2+) ion per subunit.</text>
</comment>
<feature type="region of interest" description="Disordered" evidence="12">
    <location>
        <begin position="862"/>
        <end position="915"/>
    </location>
</feature>
<feature type="binding site" evidence="11">
    <location>
        <position position="350"/>
    </location>
    <ligand>
        <name>Ca(2+)</name>
        <dbReference type="ChEBI" id="CHEBI:29108"/>
    </ligand>
</feature>
<feature type="binding site" evidence="11">
    <location>
        <position position="348"/>
    </location>
    <ligand>
        <name>Ca(2+)</name>
        <dbReference type="ChEBI" id="CHEBI:29108"/>
    </ligand>
</feature>
<dbReference type="Gene3D" id="2.60.40.150">
    <property type="entry name" value="C2 domain"/>
    <property type="match status" value="1"/>
</dbReference>
<feature type="compositionally biased region" description="Basic and acidic residues" evidence="12">
    <location>
        <begin position="485"/>
        <end position="498"/>
    </location>
</feature>
<gene>
    <name evidence="15" type="primary">Plcb4</name>
</gene>
<comment type="catalytic activity">
    <reaction evidence="7">
        <text>a 1,2-diacyl-sn-glycero-3-phospho-(1D-myo-inositol-4,5-bisphosphate) + H2O = 1D-myo-inositol 1,4,5-trisphosphate + a 1,2-diacyl-sn-glycerol + H(+)</text>
        <dbReference type="Rhea" id="RHEA:33179"/>
        <dbReference type="ChEBI" id="CHEBI:15377"/>
        <dbReference type="ChEBI" id="CHEBI:15378"/>
        <dbReference type="ChEBI" id="CHEBI:17815"/>
        <dbReference type="ChEBI" id="CHEBI:58456"/>
        <dbReference type="ChEBI" id="CHEBI:203600"/>
        <dbReference type="EC" id="3.1.4.11"/>
    </reaction>
    <physiologicalReaction direction="left-to-right" evidence="7">
        <dbReference type="Rhea" id="RHEA:33180"/>
    </physiologicalReaction>
</comment>
<feature type="compositionally biased region" description="Low complexity" evidence="12">
    <location>
        <begin position="888"/>
        <end position="902"/>
    </location>
</feature>
<feature type="region of interest" description="Disordered" evidence="12">
    <location>
        <begin position="957"/>
        <end position="1024"/>
    </location>
</feature>
<dbReference type="FunFam" id="3.20.20.190:FF:000094">
    <property type="match status" value="1"/>
</dbReference>
<dbReference type="InterPro" id="IPR035892">
    <property type="entry name" value="C2_domain_sf"/>
</dbReference>
<feature type="binding site" evidence="11">
    <location>
        <position position="400"/>
    </location>
    <ligand>
        <name>Ca(2+)</name>
        <dbReference type="ChEBI" id="CHEBI:29108"/>
    </ligand>
</feature>
<dbReference type="InterPro" id="IPR016280">
    <property type="entry name" value="PLC-beta"/>
</dbReference>
<evidence type="ECO:0000256" key="9">
    <source>
        <dbReference type="PIRNR" id="PIRNR000956"/>
    </source>
</evidence>
<feature type="binding site" evidence="11">
    <location>
        <position position="319"/>
    </location>
    <ligand>
        <name>Ca(2+)</name>
        <dbReference type="ChEBI" id="CHEBI:29108"/>
    </ligand>
</feature>
<proteinExistence type="evidence at transcript level"/>
<dbReference type="InterPro" id="IPR017946">
    <property type="entry name" value="PLC-like_Pdiesterase_TIM-brl"/>
</dbReference>
<reference evidence="15" key="1">
    <citation type="submission" date="2020-04" db="EMBL/GenBank/DDBJ databases">
        <authorList>
            <person name="Neveu A P."/>
        </authorList>
    </citation>
    <scope>NUCLEOTIDE SEQUENCE</scope>
    <source>
        <tissue evidence="15">Whole embryo</tissue>
    </source>
</reference>
<keyword evidence="3 9" id="KW-0378">Hydrolase</keyword>
<keyword evidence="4 9" id="KW-0442">Lipid degradation</keyword>
<evidence type="ECO:0000256" key="8">
    <source>
        <dbReference type="ARBA" id="ARBA00023726"/>
    </source>
</evidence>
<dbReference type="InterPro" id="IPR000909">
    <property type="entry name" value="PLipase_C_PInositol-sp_X_dom"/>
</dbReference>
<dbReference type="PIRSF" id="PIRSF000956">
    <property type="entry name" value="PLC-beta"/>
    <property type="match status" value="1"/>
</dbReference>
<keyword evidence="11" id="KW-0479">Metal-binding</keyword>
<feature type="compositionally biased region" description="Basic and acidic residues" evidence="12">
    <location>
        <begin position="1008"/>
        <end position="1018"/>
    </location>
</feature>
<evidence type="ECO:0000256" key="2">
    <source>
        <dbReference type="ARBA" id="ARBA00022490"/>
    </source>
</evidence>
<evidence type="ECO:0000256" key="11">
    <source>
        <dbReference type="PIRSR" id="PIRSR000956-2"/>
    </source>
</evidence>
<dbReference type="GO" id="GO:0051209">
    <property type="term" value="P:release of sequestered calcium ion into cytosol"/>
    <property type="evidence" value="ECO:0007669"/>
    <property type="project" value="TreeGrafter"/>
</dbReference>
<evidence type="ECO:0000256" key="3">
    <source>
        <dbReference type="ARBA" id="ARBA00022801"/>
    </source>
</evidence>
<dbReference type="Pfam" id="PF00168">
    <property type="entry name" value="C2"/>
    <property type="match status" value="1"/>
</dbReference>
<dbReference type="GO" id="GO:0016042">
    <property type="term" value="P:lipid catabolic process"/>
    <property type="evidence" value="ECO:0007669"/>
    <property type="project" value="UniProtKB-KW"/>
</dbReference>
<dbReference type="GO" id="GO:0004435">
    <property type="term" value="F:phosphatidylinositol-4,5-bisphosphate phospholipase C activity"/>
    <property type="evidence" value="ECO:0007669"/>
    <property type="project" value="UniProtKB-UniRule"/>
</dbReference>
<evidence type="ECO:0000256" key="12">
    <source>
        <dbReference type="SAM" id="MobiDB-lite"/>
    </source>
</evidence>
<feature type="compositionally biased region" description="Basic and acidic residues" evidence="12">
    <location>
        <begin position="957"/>
        <end position="982"/>
    </location>
</feature>
<dbReference type="PRINTS" id="PR00390">
    <property type="entry name" value="PHPHLIPASEC"/>
</dbReference>
<keyword evidence="5 9" id="KW-0443">Lipid metabolism</keyword>
<dbReference type="InterPro" id="IPR001192">
    <property type="entry name" value="PI-PLC_fam"/>
</dbReference>
<sequence length="1139" mass="130362">MEIPAFIEKGEEFLKRAEGTAVSQNVQKCLLRMDDDGLFVIWQFGNRPEIYCLETSQIHEVKTGIPLKDAKAVFEQHDAETNVPNKVLTFYHGFEIGNLSIIQFVATSTKSAQKWEESMSKLVLHIRLKHLSPAEIMKKQWKRLQYSLNQKGMIPIRKLVKQFGHDKSEKAILQKFNHCGFNCSKKDEINPAELTFQVYKKLHQKVCERPDLQSIFQQIGKKKQDYISLSDFIAWLNENQRDPRLNEILDPTYDEKRAGALIQKYENCPKNVELNRLSLQGFTDYMSSVDNPLIYPSHLQQYQDMDQPLSHYFISSSHNTYLTGRQFGGKSSVDIYRHVLLSGCRCVELDCWDGKGDYHGEPIITHGKAMCSDVPFKNILYAIKDSAFVVSEYPVVLSFETHCSKPLQLKMAKYCEEVFGEMLLTKPLESFPLERGIPLPPPSALKRRILIKNKRLDPETEKVQLDEMPVNEEHSLPEPDFMGTEEAHPELRQTKSHDINSILPKTQEPKPTVLSTGDIPTKTQVSVTKSLNVDSTRTKSKKQVFTEEDESELLRNYEYTKPSATNIHPYLSSIVNYCQSVKFPGFKKLEEDNNRMCFQMSSFSESMGLNYVKTNATELVNFNKNQLSRIYPRGNRVDSSNYMPQIFWNVGCQMVSLNFQTCDLAQQLNAAKFEYNASAGYLLKPEMLLKENRFFDPFAESTVDGVIAAQCTVKVISAQFVSDKPVSTYVEVDMYGLPNDTIRKEFRTQLVVGNALNPQYNGTFLFRKIIFPDLALMRFTLYDDSRQLIGQRVIPLSSLQNGYRYVSLRTTSGVPLDSASIFVKFQLRSYVPDSLMVIANALENPKAHQISLRKQHEEQLKRLEDDGDDSDSEQDSSNGDDRSSVRQTKSSDSSTGGESTTKNNPKVKLEKNFGKTASEKQLTTAEIKEENSINLKMLLDHPVYVKAAEVRRKEAAKSIKRQEKLQSKALKREKSIKKKNDDDTQTCFPLGKILGKRSKNGSPSNSEGSDRSTEEKSDVISSLTLSDKEKKEALRVALETVQQQNLADAEETHKKEMAELIQNQTKQWMEKSKVIRKDKTIASGERDRRLKDQKHEEVKKYLDERQTLKIRQMKSIERLRSVQSDEADRVKQEIEEAVV</sequence>
<keyword evidence="11" id="KW-0106">Calcium</keyword>
<evidence type="ECO:0000256" key="4">
    <source>
        <dbReference type="ARBA" id="ARBA00022963"/>
    </source>
</evidence>
<dbReference type="SMART" id="SM00239">
    <property type="entry name" value="C2"/>
    <property type="match status" value="1"/>
</dbReference>
<dbReference type="GO" id="GO:0005509">
    <property type="term" value="F:calcium ion binding"/>
    <property type="evidence" value="ECO:0007669"/>
    <property type="project" value="UniProtKB-UniRule"/>
</dbReference>
<dbReference type="EMBL" id="LR789066">
    <property type="protein sequence ID" value="CAB3264928.1"/>
    <property type="molecule type" value="mRNA"/>
</dbReference>
<dbReference type="AlphaFoldDB" id="A0A6F9DPK6"/>
<dbReference type="InterPro" id="IPR053945">
    <property type="entry name" value="PLCB1-4-like_EFh"/>
</dbReference>
<evidence type="ECO:0000313" key="15">
    <source>
        <dbReference type="EMBL" id="CAB3264928.1"/>
    </source>
</evidence>
<dbReference type="PANTHER" id="PTHR10336">
    <property type="entry name" value="PHOSPHOINOSITIDE-SPECIFIC PHOSPHOLIPASE C FAMILY PROTEIN"/>
    <property type="match status" value="1"/>
</dbReference>
<dbReference type="PROSITE" id="PS50008">
    <property type="entry name" value="PIPLC_Y_DOMAIN"/>
    <property type="match status" value="1"/>
</dbReference>
<evidence type="ECO:0000259" key="14">
    <source>
        <dbReference type="PROSITE" id="PS50008"/>
    </source>
</evidence>